<evidence type="ECO:0000256" key="3">
    <source>
        <dbReference type="ARBA" id="ARBA00023239"/>
    </source>
</evidence>
<dbReference type="Pfam" id="PF04073">
    <property type="entry name" value="tRNA_edit"/>
    <property type="match status" value="1"/>
</dbReference>
<dbReference type="CDD" id="cd00002">
    <property type="entry name" value="YbaK_deacylase"/>
    <property type="match status" value="1"/>
</dbReference>
<comment type="similarity">
    <text evidence="1 4">Belongs to the prolyl-tRNA editing family. YbaK/EbsC subfamily.</text>
</comment>
<dbReference type="EMBL" id="JACGWW010000001">
    <property type="protein sequence ID" value="MBA8812463.1"/>
    <property type="molecule type" value="Genomic_DNA"/>
</dbReference>
<evidence type="ECO:0000313" key="7">
    <source>
        <dbReference type="EMBL" id="MBA8812463.1"/>
    </source>
</evidence>
<feature type="domain" description="YbaK/aminoacyl-tRNA synthetase-associated" evidence="5">
    <location>
        <begin position="44"/>
        <end position="156"/>
    </location>
</feature>
<dbReference type="GO" id="GO:0016829">
    <property type="term" value="F:lyase activity"/>
    <property type="evidence" value="ECO:0007669"/>
    <property type="project" value="UniProtKB-KW"/>
</dbReference>
<comment type="caution">
    <text evidence="7">The sequence shown here is derived from an EMBL/GenBank/DDBJ whole genome shotgun (WGS) entry which is preliminary data.</text>
</comment>
<dbReference type="EMBL" id="BJUV01000001">
    <property type="protein sequence ID" value="GEK81820.1"/>
    <property type="molecule type" value="Genomic_DNA"/>
</dbReference>
<gene>
    <name evidence="7" type="ORF">FB463_000687</name>
    <name evidence="6" type="ORF">FFA01_01290</name>
</gene>
<dbReference type="Proteomes" id="UP000321154">
    <property type="component" value="Unassembled WGS sequence"/>
</dbReference>
<organism evidence="7 9">
    <name type="scientific">Frigoribacterium faeni</name>
    <dbReference type="NCBI Taxonomy" id="145483"/>
    <lineage>
        <taxon>Bacteria</taxon>
        <taxon>Bacillati</taxon>
        <taxon>Actinomycetota</taxon>
        <taxon>Actinomycetes</taxon>
        <taxon>Micrococcales</taxon>
        <taxon>Microbacteriaceae</taxon>
        <taxon>Frigoribacterium</taxon>
    </lineage>
</organism>
<dbReference type="NCBIfam" id="TIGR00011">
    <property type="entry name" value="YbaK_EbsC"/>
    <property type="match status" value="1"/>
</dbReference>
<keyword evidence="7" id="KW-0378">Hydrolase</keyword>
<dbReference type="PIRSF" id="PIRSF006181">
    <property type="entry name" value="EbsC_YbaK"/>
    <property type="match status" value="1"/>
</dbReference>
<dbReference type="PANTHER" id="PTHR30411:SF0">
    <property type="entry name" value="CYS-TRNA(PRO)_CYS-TRNA(CYS) DEACYLASE YBAK"/>
    <property type="match status" value="1"/>
</dbReference>
<evidence type="ECO:0000256" key="1">
    <source>
        <dbReference type="ARBA" id="ARBA00009798"/>
    </source>
</evidence>
<evidence type="ECO:0000313" key="9">
    <source>
        <dbReference type="Proteomes" id="UP000522688"/>
    </source>
</evidence>
<dbReference type="GO" id="GO:0002161">
    <property type="term" value="F:aminoacyl-tRNA deacylase activity"/>
    <property type="evidence" value="ECO:0007669"/>
    <property type="project" value="InterPro"/>
</dbReference>
<keyword evidence="8" id="KW-1185">Reference proteome</keyword>
<dbReference type="InterPro" id="IPR004369">
    <property type="entry name" value="Prolyl-tRNA_editing_YbaK/EbsC"/>
</dbReference>
<evidence type="ECO:0000259" key="5">
    <source>
        <dbReference type="Pfam" id="PF04073"/>
    </source>
</evidence>
<dbReference type="PANTHER" id="PTHR30411">
    <property type="entry name" value="CYTOPLASMIC PROTEIN"/>
    <property type="match status" value="1"/>
</dbReference>
<protein>
    <recommendedName>
        <fullName evidence="4">Cys-tRNA(Pro)/Cys-tRNA(Cys) deacylase</fullName>
        <ecNumber evidence="4">4.2.-.-</ecNumber>
    </recommendedName>
</protein>
<dbReference type="GO" id="GO:0006412">
    <property type="term" value="P:translation"/>
    <property type="evidence" value="ECO:0007669"/>
    <property type="project" value="UniProtKB-KW"/>
</dbReference>
<dbReference type="RefSeq" id="WP_146851911.1">
    <property type="nucleotide sequence ID" value="NZ_BAAAHR010000002.1"/>
</dbReference>
<sequence>MSKRNPAGGAHGPGTPATVALTAAGVPFTGHTYVHHDTATNFGEEAAAALGLSDDRVFKTLVADADGTLVVGVVPVGGRLDLKALASAVGAKKASLADPAVAERRTGYVVGGISPLGQKTAATTVIDASAASFSSVFVSGGRRGFDIEIAPDDLVRATGGRYAPIARA</sequence>
<proteinExistence type="inferred from homology"/>
<evidence type="ECO:0000256" key="2">
    <source>
        <dbReference type="ARBA" id="ARBA00022917"/>
    </source>
</evidence>
<dbReference type="Proteomes" id="UP000522688">
    <property type="component" value="Unassembled WGS sequence"/>
</dbReference>
<accession>A0A7W3JGN2</accession>
<dbReference type="SUPFAM" id="SSF55826">
    <property type="entry name" value="YbaK/ProRS associated domain"/>
    <property type="match status" value="1"/>
</dbReference>
<reference evidence="6 8" key="1">
    <citation type="submission" date="2019-07" db="EMBL/GenBank/DDBJ databases">
        <title>Whole genome shotgun sequence of Frigoribacterium faeni NBRC 103066.</title>
        <authorList>
            <person name="Hosoyama A."/>
            <person name="Uohara A."/>
            <person name="Ohji S."/>
            <person name="Ichikawa N."/>
        </authorList>
    </citation>
    <scope>NUCLEOTIDE SEQUENCE [LARGE SCALE GENOMIC DNA]</scope>
    <source>
        <strain evidence="6 8">NBRC 103066</strain>
    </source>
</reference>
<evidence type="ECO:0000313" key="6">
    <source>
        <dbReference type="EMBL" id="GEK81820.1"/>
    </source>
</evidence>
<dbReference type="AlphaFoldDB" id="A0A7W3JGN2"/>
<evidence type="ECO:0000313" key="8">
    <source>
        <dbReference type="Proteomes" id="UP000321154"/>
    </source>
</evidence>
<name>A0A7W3JGN2_9MICO</name>
<keyword evidence="2 4" id="KW-0648">Protein biosynthesis</keyword>
<dbReference type="InterPro" id="IPR007214">
    <property type="entry name" value="YbaK/aa-tRNA-synth-assoc-dom"/>
</dbReference>
<dbReference type="InterPro" id="IPR036754">
    <property type="entry name" value="YbaK/aa-tRNA-synt-asso_dom_sf"/>
</dbReference>
<reference evidence="7 9" key="2">
    <citation type="submission" date="2020-07" db="EMBL/GenBank/DDBJ databases">
        <title>Sequencing the genomes of 1000 actinobacteria strains.</title>
        <authorList>
            <person name="Klenk H.-P."/>
        </authorList>
    </citation>
    <scope>NUCLEOTIDE SEQUENCE [LARGE SCALE GENOMIC DNA]</scope>
    <source>
        <strain evidence="7 9">DSM 10309</strain>
    </source>
</reference>
<dbReference type="Gene3D" id="3.90.960.10">
    <property type="entry name" value="YbaK/aminoacyl-tRNA synthetase-associated domain"/>
    <property type="match status" value="1"/>
</dbReference>
<dbReference type="EC" id="4.2.-.-" evidence="4"/>
<keyword evidence="3 4" id="KW-0456">Lyase</keyword>
<dbReference type="OrthoDB" id="9809296at2"/>
<evidence type="ECO:0000256" key="4">
    <source>
        <dbReference type="PIRNR" id="PIRNR006181"/>
    </source>
</evidence>